<keyword evidence="2" id="KW-0677">Repeat</keyword>
<protein>
    <submittedName>
        <fullName evidence="8">Ago_1 protein</fullName>
    </submittedName>
</protein>
<feature type="transmembrane region" description="Helical" evidence="6">
    <location>
        <begin position="609"/>
        <end position="632"/>
    </location>
</feature>
<dbReference type="PANTHER" id="PTHR19849">
    <property type="entry name" value="PHOSPHOLIPASE A-2-ACTIVATING PROTEIN"/>
    <property type="match status" value="1"/>
</dbReference>
<dbReference type="PROSITE" id="PS00678">
    <property type="entry name" value="WD_REPEATS_1"/>
    <property type="match status" value="4"/>
</dbReference>
<name>A0A0C9R837_9HYME</name>
<dbReference type="InterPro" id="IPR015943">
    <property type="entry name" value="WD40/YVTN_repeat-like_dom_sf"/>
</dbReference>
<dbReference type="GO" id="GO:0043161">
    <property type="term" value="P:proteasome-mediated ubiquitin-dependent protein catabolic process"/>
    <property type="evidence" value="ECO:0007669"/>
    <property type="project" value="TreeGrafter"/>
</dbReference>
<evidence type="ECO:0000256" key="5">
    <source>
        <dbReference type="SAM" id="MobiDB-lite"/>
    </source>
</evidence>
<evidence type="ECO:0000256" key="1">
    <source>
        <dbReference type="ARBA" id="ARBA00022574"/>
    </source>
</evidence>
<evidence type="ECO:0000313" key="8">
    <source>
        <dbReference type="EMBL" id="JAG82331.1"/>
    </source>
</evidence>
<keyword evidence="6" id="KW-0472">Membrane</keyword>
<keyword evidence="3" id="KW-0833">Ubl conjugation pathway</keyword>
<dbReference type="SUPFAM" id="SSF81383">
    <property type="entry name" value="F-box domain"/>
    <property type="match status" value="1"/>
</dbReference>
<dbReference type="InterPro" id="IPR036047">
    <property type="entry name" value="F-box-like_dom_sf"/>
</dbReference>
<reference evidence="8" key="1">
    <citation type="submission" date="2015-01" db="EMBL/GenBank/DDBJ databases">
        <title>Transcriptome Assembly of Fopius arisanus.</title>
        <authorList>
            <person name="Geib S."/>
        </authorList>
    </citation>
    <scope>NUCLEOTIDE SEQUENCE</scope>
</reference>
<feature type="compositionally biased region" description="Acidic residues" evidence="5">
    <location>
        <begin position="62"/>
        <end position="85"/>
    </location>
</feature>
<dbReference type="PROSITE" id="PS50181">
    <property type="entry name" value="FBOX"/>
    <property type="match status" value="1"/>
</dbReference>
<evidence type="ECO:0000256" key="4">
    <source>
        <dbReference type="PROSITE-ProRule" id="PRU00221"/>
    </source>
</evidence>
<dbReference type="GO" id="GO:0050793">
    <property type="term" value="P:regulation of developmental process"/>
    <property type="evidence" value="ECO:0007669"/>
    <property type="project" value="UniProtKB-ARBA"/>
</dbReference>
<feature type="repeat" description="WD" evidence="4">
    <location>
        <begin position="366"/>
        <end position="405"/>
    </location>
</feature>
<feature type="repeat" description="WD" evidence="4">
    <location>
        <begin position="406"/>
        <end position="445"/>
    </location>
</feature>
<dbReference type="GO" id="GO:0043130">
    <property type="term" value="F:ubiquitin binding"/>
    <property type="evidence" value="ECO:0007669"/>
    <property type="project" value="TreeGrafter"/>
</dbReference>
<dbReference type="CDD" id="cd22133">
    <property type="entry name" value="F-box_FBXW7"/>
    <property type="match status" value="1"/>
</dbReference>
<feature type="repeat" description="WD" evidence="4">
    <location>
        <begin position="526"/>
        <end position="565"/>
    </location>
</feature>
<dbReference type="FunFam" id="1.20.1280.50:FF:000133">
    <property type="entry name" value="F-box and WD repeat domain-containing 7"/>
    <property type="match status" value="1"/>
</dbReference>
<feature type="repeat" description="WD" evidence="4">
    <location>
        <begin position="486"/>
        <end position="525"/>
    </location>
</feature>
<dbReference type="InterPro" id="IPR001680">
    <property type="entry name" value="WD40_rpt"/>
</dbReference>
<feature type="region of interest" description="Disordered" evidence="5">
    <location>
        <begin position="1"/>
        <end position="90"/>
    </location>
</feature>
<gene>
    <name evidence="8" type="primary">ago_1</name>
    <name evidence="8" type="ORF">g.28550</name>
</gene>
<dbReference type="FunFam" id="2.130.10.10:FF:000032">
    <property type="entry name" value="F-box/WD repeat-containing protein 7 isoform X1"/>
    <property type="match status" value="1"/>
</dbReference>
<dbReference type="InterPro" id="IPR019775">
    <property type="entry name" value="WD40_repeat_CS"/>
</dbReference>
<dbReference type="Pfam" id="PF12937">
    <property type="entry name" value="F-box-like"/>
    <property type="match status" value="1"/>
</dbReference>
<dbReference type="Gene3D" id="1.20.1280.50">
    <property type="match status" value="1"/>
</dbReference>
<feature type="compositionally biased region" description="Low complexity" evidence="5">
    <location>
        <begin position="1"/>
        <end position="20"/>
    </location>
</feature>
<evidence type="ECO:0000256" key="6">
    <source>
        <dbReference type="SAM" id="Phobius"/>
    </source>
</evidence>
<feature type="repeat" description="WD" evidence="4">
    <location>
        <begin position="569"/>
        <end position="608"/>
    </location>
</feature>
<keyword evidence="1 4" id="KW-0853">WD repeat</keyword>
<organism evidence="8">
    <name type="scientific">Fopius arisanus</name>
    <dbReference type="NCBI Taxonomy" id="64838"/>
    <lineage>
        <taxon>Eukaryota</taxon>
        <taxon>Metazoa</taxon>
        <taxon>Ecdysozoa</taxon>
        <taxon>Arthropoda</taxon>
        <taxon>Hexapoda</taxon>
        <taxon>Insecta</taxon>
        <taxon>Pterygota</taxon>
        <taxon>Neoptera</taxon>
        <taxon>Endopterygota</taxon>
        <taxon>Hymenoptera</taxon>
        <taxon>Apocrita</taxon>
        <taxon>Ichneumonoidea</taxon>
        <taxon>Braconidae</taxon>
        <taxon>Opiinae</taxon>
        <taxon>Fopius</taxon>
    </lineage>
</organism>
<dbReference type="InterPro" id="IPR036322">
    <property type="entry name" value="WD40_repeat_dom_sf"/>
</dbReference>
<keyword evidence="6" id="KW-1133">Transmembrane helix</keyword>
<feature type="repeat" description="WD" evidence="4">
    <location>
        <begin position="339"/>
        <end position="365"/>
    </location>
</feature>
<sequence>MSLPSSSTSTSFSTSSSTSSLASAKGIEGDKPAGGSPSPVERLENGPGPSNADEESVKTDNNESEEFSNGPDEGEDETSEEESDLSDNGLQCDVECEEDIIDESSSNSDVQRPVLQTCVPLNVVQPLRKRKCETDFVSSPCKKLNPEEKPTCHLLGKKLDDKGKHVRFVIPTRDNPPPEMSDWLLQFQRWSNAERMLAIDELIERCEPTQVRHMMQVIEPQFQRDFISLLPKELALSVLAFLEPRDLLRAAQTCRNWRFLADDNLLWKEKCRSAGIDDLRDSPPTKRKACRTTGNCGSPWKQAYMRQHNIKMNWRTMPIRPPKVLKGHDDHVITCLQFSGNRIVSGSDDNTLKVWSAVTGKCLRTLVGHTGGVWSSQMAGTTVISGSTDRTLKVWNADTGQCIHTLYGHTSTVRCMHLHGNKVVSGSRDATLRVWQVDTGECLHVLVGHLAAVRCVQYDGRLVVSGAYDYMVKVWNPEREECLHTLQGHTNRVYSLQFDGVHVVSGSLDTSIRVWEVETGALRHTLMGHQSLTSGMELRNNILVSGNADSTVKVWDIVSGHCLQTLSGAHKHQSAVTCLQFNSHFVITSSDDGTVKLWDVKTGENTAYYHMWPCLFVLLSCFLIVWIDFVLYR</sequence>
<dbReference type="SUPFAM" id="SSF50978">
    <property type="entry name" value="WD40 repeat-like"/>
    <property type="match status" value="1"/>
</dbReference>
<dbReference type="CDD" id="cd00200">
    <property type="entry name" value="WD40"/>
    <property type="match status" value="1"/>
</dbReference>
<dbReference type="SMART" id="SM00320">
    <property type="entry name" value="WD40"/>
    <property type="match status" value="7"/>
</dbReference>
<evidence type="ECO:0000256" key="2">
    <source>
        <dbReference type="ARBA" id="ARBA00022737"/>
    </source>
</evidence>
<dbReference type="GO" id="GO:0005634">
    <property type="term" value="C:nucleus"/>
    <property type="evidence" value="ECO:0007669"/>
    <property type="project" value="TreeGrafter"/>
</dbReference>
<feature type="repeat" description="WD" evidence="4">
    <location>
        <begin position="446"/>
        <end position="485"/>
    </location>
</feature>
<dbReference type="EMBL" id="GBYB01012564">
    <property type="protein sequence ID" value="JAG82331.1"/>
    <property type="molecule type" value="Transcribed_RNA"/>
</dbReference>
<dbReference type="GO" id="GO:0010992">
    <property type="term" value="P:ubiquitin recycling"/>
    <property type="evidence" value="ECO:0007669"/>
    <property type="project" value="TreeGrafter"/>
</dbReference>
<dbReference type="AlphaFoldDB" id="A0A0C9R837"/>
<dbReference type="InterPro" id="IPR001810">
    <property type="entry name" value="F-box_dom"/>
</dbReference>
<dbReference type="Gene3D" id="2.130.10.10">
    <property type="entry name" value="YVTN repeat-like/Quinoprotein amine dehydrogenase"/>
    <property type="match status" value="1"/>
</dbReference>
<dbReference type="InterPro" id="IPR020472">
    <property type="entry name" value="WD40_PAC1"/>
</dbReference>
<dbReference type="PANTHER" id="PTHR19849:SF1">
    <property type="entry name" value="F-BOX_WD REPEAT-CONTAINING PROTEIN 7"/>
    <property type="match status" value="1"/>
</dbReference>
<accession>A0A0C9R837</accession>
<feature type="domain" description="F-box" evidence="7">
    <location>
        <begin position="224"/>
        <end position="270"/>
    </location>
</feature>
<evidence type="ECO:0000256" key="3">
    <source>
        <dbReference type="ARBA" id="ARBA00022786"/>
    </source>
</evidence>
<evidence type="ECO:0000259" key="7">
    <source>
        <dbReference type="PROSITE" id="PS50181"/>
    </source>
</evidence>
<keyword evidence="6" id="KW-0812">Transmembrane</keyword>
<dbReference type="Pfam" id="PF00400">
    <property type="entry name" value="WD40"/>
    <property type="match status" value="7"/>
</dbReference>
<dbReference type="PROSITE" id="PS50082">
    <property type="entry name" value="WD_REPEATS_2"/>
    <property type="match status" value="7"/>
</dbReference>
<dbReference type="PROSITE" id="PS50294">
    <property type="entry name" value="WD_REPEATS_REGION"/>
    <property type="match status" value="5"/>
</dbReference>
<dbReference type="GO" id="GO:0005737">
    <property type="term" value="C:cytoplasm"/>
    <property type="evidence" value="ECO:0007669"/>
    <property type="project" value="TreeGrafter"/>
</dbReference>
<proteinExistence type="predicted"/>
<dbReference type="PRINTS" id="PR00320">
    <property type="entry name" value="GPROTEINBRPT"/>
</dbReference>
<dbReference type="SMART" id="SM00256">
    <property type="entry name" value="FBOX"/>
    <property type="match status" value="1"/>
</dbReference>